<feature type="domain" description="Glycine zipper 2TM" evidence="4">
    <location>
        <begin position="55"/>
        <end position="93"/>
    </location>
</feature>
<dbReference type="KEGG" id="vta:A1649"/>
<dbReference type="AlphaFoldDB" id="A0A2N8ZCJ8"/>
<keyword evidence="3" id="KW-0732">Signal</keyword>
<dbReference type="InterPro" id="IPR008816">
    <property type="entry name" value="Gly_zipper_2TM_dom"/>
</dbReference>
<feature type="signal peptide" evidence="3">
    <location>
        <begin position="1"/>
        <end position="17"/>
    </location>
</feature>
<dbReference type="GO" id="GO:0019867">
    <property type="term" value="C:outer membrane"/>
    <property type="evidence" value="ECO:0007669"/>
    <property type="project" value="InterPro"/>
</dbReference>
<dbReference type="Pfam" id="PF05433">
    <property type="entry name" value="Rick_17kDa_Anti"/>
    <property type="match status" value="1"/>
</dbReference>
<dbReference type="RefSeq" id="WP_102522261.1">
    <property type="nucleotide sequence ID" value="NZ_LT960611.1"/>
</dbReference>
<keyword evidence="2" id="KW-0472">Membrane</keyword>
<organism evidence="5 6">
    <name type="scientific">Vibrio tapetis subsp. tapetis</name>
    <dbReference type="NCBI Taxonomy" id="1671868"/>
    <lineage>
        <taxon>Bacteria</taxon>
        <taxon>Pseudomonadati</taxon>
        <taxon>Pseudomonadota</taxon>
        <taxon>Gammaproteobacteria</taxon>
        <taxon>Vibrionales</taxon>
        <taxon>Vibrionaceae</taxon>
        <taxon>Vibrio</taxon>
    </lineage>
</organism>
<dbReference type="PANTHER" id="PTHR35603">
    <property type="match status" value="1"/>
</dbReference>
<evidence type="ECO:0000256" key="1">
    <source>
        <dbReference type="ARBA" id="ARBA00004370"/>
    </source>
</evidence>
<name>A0A2N8ZCJ8_9VIBR</name>
<evidence type="ECO:0000313" key="5">
    <source>
        <dbReference type="EMBL" id="SON49628.1"/>
    </source>
</evidence>
<evidence type="ECO:0000256" key="2">
    <source>
        <dbReference type="ARBA" id="ARBA00023136"/>
    </source>
</evidence>
<protein>
    <submittedName>
        <fullName evidence="5">Putative Rickettsia 17 kDa surface antigen</fullName>
    </submittedName>
</protein>
<keyword evidence="6" id="KW-1185">Reference proteome</keyword>
<dbReference type="EMBL" id="LT960611">
    <property type="protein sequence ID" value="SON49628.1"/>
    <property type="molecule type" value="Genomic_DNA"/>
</dbReference>
<gene>
    <name evidence="5" type="ORF">VTAP4600_A1649</name>
</gene>
<evidence type="ECO:0000256" key="3">
    <source>
        <dbReference type="SAM" id="SignalP"/>
    </source>
</evidence>
<sequence length="151" mass="16606">MRNWVLLMLLVPFFAQATYSRNQARQVNEVVYGKVESVRYISKTEIIESKSSGWDTLLGATIGGLVGNQFGDGRGKEVATVVGAVAGAGIAHNRAEQQYSIEYKLVEVLIKTNKGDLVDVIQDVDSNMLFVKGDSVRILYFADGVRVDIAY</sequence>
<accession>A0A2N8ZCJ8</accession>
<proteinExistence type="predicted"/>
<feature type="chain" id="PRO_5014867105" evidence="3">
    <location>
        <begin position="18"/>
        <end position="151"/>
    </location>
</feature>
<comment type="subcellular location">
    <subcellularLocation>
        <location evidence="1">Membrane</location>
    </subcellularLocation>
</comment>
<dbReference type="OrthoDB" id="6291231at2"/>
<dbReference type="Proteomes" id="UP000235828">
    <property type="component" value="Chromosome A"/>
</dbReference>
<evidence type="ECO:0000259" key="4">
    <source>
        <dbReference type="Pfam" id="PF05433"/>
    </source>
</evidence>
<dbReference type="PANTHER" id="PTHR35603:SF2">
    <property type="entry name" value="OUTER MEMBRANE LIPOPROTEIN"/>
    <property type="match status" value="1"/>
</dbReference>
<reference evidence="5 6" key="1">
    <citation type="submission" date="2017-10" db="EMBL/GenBank/DDBJ databases">
        <authorList>
            <person name="Banno H."/>
            <person name="Chua N.-H."/>
        </authorList>
    </citation>
    <scope>NUCLEOTIDE SEQUENCE [LARGE SCALE GENOMIC DNA]</scope>
    <source>
        <strain evidence="5">Vibrio tapetis CECT4600</strain>
    </source>
</reference>
<evidence type="ECO:0000313" key="6">
    <source>
        <dbReference type="Proteomes" id="UP000235828"/>
    </source>
</evidence>
<dbReference type="InterPro" id="IPR051407">
    <property type="entry name" value="Bact_OM_lipoprot/Surf_antigen"/>
</dbReference>